<feature type="signal peptide" evidence="2">
    <location>
        <begin position="1"/>
        <end position="18"/>
    </location>
</feature>
<evidence type="ECO:0000256" key="1">
    <source>
        <dbReference type="ARBA" id="ARBA00022729"/>
    </source>
</evidence>
<dbReference type="Proteomes" id="UP000281985">
    <property type="component" value="Unassembled WGS sequence"/>
</dbReference>
<dbReference type="PANTHER" id="PTHR37397">
    <property type="entry name" value="SI:CH211-183D21.1"/>
    <property type="match status" value="1"/>
</dbReference>
<dbReference type="PANTHER" id="PTHR37397:SF1">
    <property type="entry name" value="LTD DOMAIN-CONTAINING PROTEIN"/>
    <property type="match status" value="1"/>
</dbReference>
<feature type="domain" description="Secretion system C-terminal sorting" evidence="3">
    <location>
        <begin position="496"/>
        <end position="563"/>
    </location>
</feature>
<name>A0A3M0GA52_9FLAO</name>
<evidence type="ECO:0000313" key="4">
    <source>
        <dbReference type="EMBL" id="RMB58523.1"/>
    </source>
</evidence>
<dbReference type="RefSeq" id="WP_121917447.1">
    <property type="nucleotide sequence ID" value="NZ_REFV01000008.1"/>
</dbReference>
<dbReference type="Pfam" id="PF18962">
    <property type="entry name" value="Por_Secre_tail"/>
    <property type="match status" value="1"/>
</dbReference>
<evidence type="ECO:0000256" key="2">
    <source>
        <dbReference type="SAM" id="SignalP"/>
    </source>
</evidence>
<dbReference type="EMBL" id="REFV01000008">
    <property type="protein sequence ID" value="RMB58523.1"/>
    <property type="molecule type" value="Genomic_DNA"/>
</dbReference>
<dbReference type="AlphaFoldDB" id="A0A3M0GA52"/>
<dbReference type="OrthoDB" id="1056765at2"/>
<dbReference type="InterPro" id="IPR026444">
    <property type="entry name" value="Secre_tail"/>
</dbReference>
<sequence length="564" mass="59407">MKKITLLLALLVASFSYGQIVINEVDADQTGTDETEFIELLSDTGNFSLDGYIVVLFNGGQASNTNYRTIDLQGQTTDANGYFIIGGDLVSGADITLGADNVIQNGPDAVAIYQASASDFPEDAPVPPTTTNLIDALVYGTNDADDAGLLSDLGESIQYDEDANNAKDTESLQRRDDGTFCAALPTLRAENACSACTLTFAFESAVCDAETTGTDTVTYTISFSGGGQETITLTSDVGGTISGDDPSTAATGTITIVTDEDTDSMLTATGATCDVSIELFGEACAPTEDVTTIADLRAGTIGLEYVLTSEALLTYQQDFRNQKFIEDDTAAILIDDNDGVITSVYTIGDRIAGIQGTLSEFQGMLQFVPTQDPGGAVSSNNAVDAQDVTAAQLNANPNDYESEYVRILAATIDNTNSATWENGEEYALTTAAGDFTFRTSFFNVDYIGTDVPTDPSNISGIITERNNGDYFITARNAADIDSNLSIAESNIVGLSVYPNPATDVLTISTALNAEKAVVVFDITGKKVIDTKTSGVLNVNNLQAGVYIMQITEGEATATAKLVIK</sequence>
<proteinExistence type="predicted"/>
<comment type="caution">
    <text evidence="4">The sequence shown here is derived from an EMBL/GenBank/DDBJ whole genome shotgun (WGS) entry which is preliminary data.</text>
</comment>
<gene>
    <name evidence="4" type="ORF">EAX61_09465</name>
</gene>
<accession>A0A3M0GA52</accession>
<keyword evidence="1 2" id="KW-0732">Signal</keyword>
<organism evidence="4 5">
    <name type="scientific">Dokdonia sinensis</name>
    <dbReference type="NCBI Taxonomy" id="2479847"/>
    <lineage>
        <taxon>Bacteria</taxon>
        <taxon>Pseudomonadati</taxon>
        <taxon>Bacteroidota</taxon>
        <taxon>Flavobacteriia</taxon>
        <taxon>Flavobacteriales</taxon>
        <taxon>Flavobacteriaceae</taxon>
        <taxon>Dokdonia</taxon>
    </lineage>
</organism>
<protein>
    <submittedName>
        <fullName evidence="4">T9SS C-terminal target domain-containing protein</fullName>
    </submittedName>
</protein>
<reference evidence="4 5" key="1">
    <citation type="submission" date="2018-10" db="EMBL/GenBank/DDBJ databases">
        <title>Dokdonia luteus sp. nov., isolated from sea water.</title>
        <authorList>
            <person name="Zhou L.Y."/>
            <person name="Du Z.J."/>
        </authorList>
    </citation>
    <scope>NUCLEOTIDE SEQUENCE [LARGE SCALE GENOMIC DNA]</scope>
    <source>
        <strain evidence="4 5">SH27</strain>
    </source>
</reference>
<evidence type="ECO:0000313" key="5">
    <source>
        <dbReference type="Proteomes" id="UP000281985"/>
    </source>
</evidence>
<keyword evidence="5" id="KW-1185">Reference proteome</keyword>
<feature type="chain" id="PRO_5017956611" evidence="2">
    <location>
        <begin position="19"/>
        <end position="564"/>
    </location>
</feature>
<evidence type="ECO:0000259" key="3">
    <source>
        <dbReference type="Pfam" id="PF18962"/>
    </source>
</evidence>
<dbReference type="NCBIfam" id="TIGR04183">
    <property type="entry name" value="Por_Secre_tail"/>
    <property type="match status" value="1"/>
</dbReference>